<protein>
    <submittedName>
        <fullName evidence="7">Tyrosine--tRNA ligase</fullName>
        <ecNumber evidence="7">6.1.1.1</ecNumber>
    </submittedName>
</protein>
<dbReference type="PANTHER" id="PTHR11766">
    <property type="entry name" value="TYROSYL-TRNA SYNTHETASE"/>
    <property type="match status" value="1"/>
</dbReference>
<dbReference type="SUPFAM" id="SSF52374">
    <property type="entry name" value="Nucleotidylyl transferase"/>
    <property type="match status" value="1"/>
</dbReference>
<accession>A0A7V5LIL2</accession>
<dbReference type="InterPro" id="IPR014729">
    <property type="entry name" value="Rossmann-like_a/b/a_fold"/>
</dbReference>
<reference evidence="7" key="1">
    <citation type="journal article" date="2020" name="mSystems">
        <title>Genome- and Community-Level Interaction Insights into Carbon Utilization and Element Cycling Functions of Hydrothermarchaeota in Hydrothermal Sediment.</title>
        <authorList>
            <person name="Zhou Z."/>
            <person name="Liu Y."/>
            <person name="Xu W."/>
            <person name="Pan J."/>
            <person name="Luo Z.H."/>
            <person name="Li M."/>
        </authorList>
    </citation>
    <scope>NUCLEOTIDE SEQUENCE [LARGE SCALE GENOMIC DNA]</scope>
    <source>
        <strain evidence="7">HyVt-76</strain>
    </source>
</reference>
<comment type="catalytic activity">
    <reaction evidence="6">
        <text>tRNA(Tyr) + L-tyrosine + ATP = L-tyrosyl-tRNA(Tyr) + AMP + diphosphate + H(+)</text>
        <dbReference type="Rhea" id="RHEA:10220"/>
        <dbReference type="Rhea" id="RHEA-COMP:9706"/>
        <dbReference type="Rhea" id="RHEA-COMP:9707"/>
        <dbReference type="ChEBI" id="CHEBI:15378"/>
        <dbReference type="ChEBI" id="CHEBI:30616"/>
        <dbReference type="ChEBI" id="CHEBI:33019"/>
        <dbReference type="ChEBI" id="CHEBI:58315"/>
        <dbReference type="ChEBI" id="CHEBI:78442"/>
        <dbReference type="ChEBI" id="CHEBI:78536"/>
        <dbReference type="ChEBI" id="CHEBI:456215"/>
        <dbReference type="EC" id="6.1.1.1"/>
    </reaction>
</comment>
<proteinExistence type="predicted"/>
<name>A0A7V5LIL2_CALAY</name>
<feature type="non-terminal residue" evidence="7">
    <location>
        <position position="74"/>
    </location>
</feature>
<keyword evidence="3" id="KW-0067">ATP-binding</keyword>
<dbReference type="GO" id="GO:0006418">
    <property type="term" value="P:tRNA aminoacylation for protein translation"/>
    <property type="evidence" value="ECO:0007669"/>
    <property type="project" value="InterPro"/>
</dbReference>
<sequence length="74" mass="8210">MTLFEELHERGLIYQTTHPAELPEAMQQPITLYAGFDPTADSLHIGHLLPIVTLRRFYEAGHRVIALIGGGTAL</sequence>
<dbReference type="InterPro" id="IPR002305">
    <property type="entry name" value="aa-tRNA-synth_Ic"/>
</dbReference>
<evidence type="ECO:0000256" key="6">
    <source>
        <dbReference type="ARBA" id="ARBA00048248"/>
    </source>
</evidence>
<gene>
    <name evidence="7" type="ORF">ENL21_03575</name>
</gene>
<evidence type="ECO:0000256" key="5">
    <source>
        <dbReference type="ARBA" id="ARBA00023146"/>
    </source>
</evidence>
<dbReference type="Pfam" id="PF00579">
    <property type="entry name" value="tRNA-synt_1b"/>
    <property type="match status" value="1"/>
</dbReference>
<dbReference type="GO" id="GO:0004831">
    <property type="term" value="F:tyrosine-tRNA ligase activity"/>
    <property type="evidence" value="ECO:0007669"/>
    <property type="project" value="UniProtKB-EC"/>
</dbReference>
<evidence type="ECO:0000256" key="2">
    <source>
        <dbReference type="ARBA" id="ARBA00022741"/>
    </source>
</evidence>
<keyword evidence="2" id="KW-0547">Nucleotide-binding</keyword>
<comment type="caution">
    <text evidence="7">The sequence shown here is derived from an EMBL/GenBank/DDBJ whole genome shotgun (WGS) entry which is preliminary data.</text>
</comment>
<dbReference type="GO" id="GO:0005524">
    <property type="term" value="F:ATP binding"/>
    <property type="evidence" value="ECO:0007669"/>
    <property type="project" value="UniProtKB-KW"/>
</dbReference>
<evidence type="ECO:0000256" key="4">
    <source>
        <dbReference type="ARBA" id="ARBA00022917"/>
    </source>
</evidence>
<keyword evidence="4" id="KW-0648">Protein biosynthesis</keyword>
<dbReference type="Proteomes" id="UP000886111">
    <property type="component" value="Unassembled WGS sequence"/>
</dbReference>
<dbReference type="InterPro" id="IPR024088">
    <property type="entry name" value="Tyr-tRNA-ligase_bac-type"/>
</dbReference>
<keyword evidence="1 7" id="KW-0436">Ligase</keyword>
<evidence type="ECO:0000256" key="1">
    <source>
        <dbReference type="ARBA" id="ARBA00022598"/>
    </source>
</evidence>
<organism evidence="7">
    <name type="scientific">Caldithrix abyssi</name>
    <dbReference type="NCBI Taxonomy" id="187145"/>
    <lineage>
        <taxon>Bacteria</taxon>
        <taxon>Pseudomonadati</taxon>
        <taxon>Calditrichota</taxon>
        <taxon>Calditrichia</taxon>
        <taxon>Calditrichales</taxon>
        <taxon>Calditrichaceae</taxon>
        <taxon>Caldithrix</taxon>
    </lineage>
</organism>
<evidence type="ECO:0000313" key="7">
    <source>
        <dbReference type="EMBL" id="HHE54837.1"/>
    </source>
</evidence>
<dbReference type="Gene3D" id="3.40.50.620">
    <property type="entry name" value="HUPs"/>
    <property type="match status" value="1"/>
</dbReference>
<dbReference type="EMBL" id="DRTD01000257">
    <property type="protein sequence ID" value="HHE54837.1"/>
    <property type="molecule type" value="Genomic_DNA"/>
</dbReference>
<evidence type="ECO:0000256" key="3">
    <source>
        <dbReference type="ARBA" id="ARBA00022840"/>
    </source>
</evidence>
<dbReference type="EC" id="6.1.1.1" evidence="7"/>
<dbReference type="PANTHER" id="PTHR11766:SF0">
    <property type="entry name" value="TYROSINE--TRNA LIGASE, MITOCHONDRIAL"/>
    <property type="match status" value="1"/>
</dbReference>
<dbReference type="PROSITE" id="PS00178">
    <property type="entry name" value="AA_TRNA_LIGASE_I"/>
    <property type="match status" value="1"/>
</dbReference>
<dbReference type="GO" id="GO:0005829">
    <property type="term" value="C:cytosol"/>
    <property type="evidence" value="ECO:0007669"/>
    <property type="project" value="TreeGrafter"/>
</dbReference>
<dbReference type="InterPro" id="IPR001412">
    <property type="entry name" value="aa-tRNA-synth_I_CS"/>
</dbReference>
<keyword evidence="5" id="KW-0030">Aminoacyl-tRNA synthetase</keyword>
<dbReference type="AlphaFoldDB" id="A0A7V5LIL2"/>